<dbReference type="Proteomes" id="UP001219933">
    <property type="component" value="Chromosome 1"/>
</dbReference>
<protein>
    <submittedName>
        <fullName evidence="1">Uncharacterized protein</fullName>
    </submittedName>
</protein>
<accession>A0AAF0J5B2</accession>
<evidence type="ECO:0000313" key="2">
    <source>
        <dbReference type="Proteomes" id="UP001219933"/>
    </source>
</evidence>
<proteinExistence type="predicted"/>
<keyword evidence="2" id="KW-1185">Reference proteome</keyword>
<dbReference type="EMBL" id="CP119877">
    <property type="protein sequence ID" value="WFD34048.1"/>
    <property type="molecule type" value="Genomic_DNA"/>
</dbReference>
<name>A0AAF0J5B2_9BASI</name>
<sequence>MHPRPTMSLSLPPVPVDADLLAKIAPLVEHLEQLYSTVVMYHSPDGAKIPLSIEDAALLPYSLASGRAMMARAVQCQSHVEVLISDSGAVSILDDSTTLEAYLQRLEQLARAVNVVTLAILPGKCVGATTSLSELRTAWDKHAIAKQGNVHFVDLSAAQDAWGEISERLDIQRAAWN</sequence>
<evidence type="ECO:0000313" key="1">
    <source>
        <dbReference type="EMBL" id="WFD34048.1"/>
    </source>
</evidence>
<organism evidence="1 2">
    <name type="scientific">Malassezia cuniculi</name>
    <dbReference type="NCBI Taxonomy" id="948313"/>
    <lineage>
        <taxon>Eukaryota</taxon>
        <taxon>Fungi</taxon>
        <taxon>Dikarya</taxon>
        <taxon>Basidiomycota</taxon>
        <taxon>Ustilaginomycotina</taxon>
        <taxon>Malasseziomycetes</taxon>
        <taxon>Malasseziales</taxon>
        <taxon>Malasseziaceae</taxon>
        <taxon>Malassezia</taxon>
    </lineage>
</organism>
<gene>
    <name evidence="1" type="ORF">MCUN1_000876</name>
</gene>
<reference evidence="1" key="1">
    <citation type="submission" date="2023-03" db="EMBL/GenBank/DDBJ databases">
        <title>Mating type loci evolution in Malassezia.</title>
        <authorList>
            <person name="Coelho M.A."/>
        </authorList>
    </citation>
    <scope>NUCLEOTIDE SEQUENCE</scope>
    <source>
        <strain evidence="1">CBS 11721</strain>
    </source>
</reference>
<dbReference type="AlphaFoldDB" id="A0AAF0J5B2"/>